<organism evidence="1">
    <name type="scientific">Arundo donax</name>
    <name type="common">Giant reed</name>
    <name type="synonym">Donax arundinaceus</name>
    <dbReference type="NCBI Taxonomy" id="35708"/>
    <lineage>
        <taxon>Eukaryota</taxon>
        <taxon>Viridiplantae</taxon>
        <taxon>Streptophyta</taxon>
        <taxon>Embryophyta</taxon>
        <taxon>Tracheophyta</taxon>
        <taxon>Spermatophyta</taxon>
        <taxon>Magnoliopsida</taxon>
        <taxon>Liliopsida</taxon>
        <taxon>Poales</taxon>
        <taxon>Poaceae</taxon>
        <taxon>PACMAD clade</taxon>
        <taxon>Arundinoideae</taxon>
        <taxon>Arundineae</taxon>
        <taxon>Arundo</taxon>
    </lineage>
</organism>
<dbReference type="EMBL" id="GBRH01201182">
    <property type="protein sequence ID" value="JAD96713.1"/>
    <property type="molecule type" value="Transcribed_RNA"/>
</dbReference>
<protein>
    <submittedName>
        <fullName evidence="1">Uncharacterized protein</fullName>
    </submittedName>
</protein>
<reference evidence="1" key="2">
    <citation type="journal article" date="2015" name="Data Brief">
        <title>Shoot transcriptome of the giant reed, Arundo donax.</title>
        <authorList>
            <person name="Barrero R.A."/>
            <person name="Guerrero F.D."/>
            <person name="Moolhuijzen P."/>
            <person name="Goolsby J.A."/>
            <person name="Tidwell J."/>
            <person name="Bellgard S.E."/>
            <person name="Bellgard M.I."/>
        </authorList>
    </citation>
    <scope>NUCLEOTIDE SEQUENCE</scope>
    <source>
        <tissue evidence="1">Shoot tissue taken approximately 20 cm above the soil surface</tissue>
    </source>
</reference>
<proteinExistence type="predicted"/>
<name>A0A0A9ECF3_ARUDO</name>
<reference evidence="1" key="1">
    <citation type="submission" date="2014-09" db="EMBL/GenBank/DDBJ databases">
        <authorList>
            <person name="Magalhaes I.L.F."/>
            <person name="Oliveira U."/>
            <person name="Santos F.R."/>
            <person name="Vidigal T.H.D.A."/>
            <person name="Brescovit A.D."/>
            <person name="Santos A.J."/>
        </authorList>
    </citation>
    <scope>NUCLEOTIDE SEQUENCE</scope>
    <source>
        <tissue evidence="1">Shoot tissue taken approximately 20 cm above the soil surface</tissue>
    </source>
</reference>
<dbReference type="AlphaFoldDB" id="A0A0A9ECF3"/>
<accession>A0A0A9ECF3</accession>
<sequence length="32" mass="3467">MPSQTPALGATRTDTEEEAAFGVGWDMTIHVF</sequence>
<evidence type="ECO:0000313" key="1">
    <source>
        <dbReference type="EMBL" id="JAD96713.1"/>
    </source>
</evidence>